<keyword evidence="1" id="KW-0812">Transmembrane</keyword>
<feature type="transmembrane region" description="Helical" evidence="1">
    <location>
        <begin position="521"/>
        <end position="546"/>
    </location>
</feature>
<dbReference type="Proteomes" id="UP000001623">
    <property type="component" value="Chromosome"/>
</dbReference>
<dbReference type="Pfam" id="PF00656">
    <property type="entry name" value="Peptidase_C14"/>
    <property type="match status" value="1"/>
</dbReference>
<dbReference type="AlphaFoldDB" id="F7Y449"/>
<dbReference type="InterPro" id="IPR029030">
    <property type="entry name" value="Caspase-like_dom_sf"/>
</dbReference>
<dbReference type="eggNOG" id="COG4249">
    <property type="taxonomic scope" value="Bacteria"/>
</dbReference>
<proteinExistence type="predicted"/>
<dbReference type="RefSeq" id="WP_013891770.1">
    <property type="nucleotide sequence ID" value="NC_015675.1"/>
</dbReference>
<dbReference type="GO" id="GO:0006508">
    <property type="term" value="P:proteolysis"/>
    <property type="evidence" value="ECO:0007669"/>
    <property type="project" value="InterPro"/>
</dbReference>
<keyword evidence="1" id="KW-1133">Transmembrane helix</keyword>
<dbReference type="InterPro" id="IPR052039">
    <property type="entry name" value="Caspase-related_regulators"/>
</dbReference>
<dbReference type="InterPro" id="IPR011600">
    <property type="entry name" value="Pept_C14_caspase"/>
</dbReference>
<evidence type="ECO:0000313" key="3">
    <source>
        <dbReference type="EMBL" id="AEH85026.1"/>
    </source>
</evidence>
<evidence type="ECO:0000313" key="4">
    <source>
        <dbReference type="Proteomes" id="UP000001623"/>
    </source>
</evidence>
<dbReference type="HOGENOM" id="CLU_489008_0_0_5"/>
<dbReference type="KEGG" id="mop:Mesop_0531"/>
<dbReference type="Gene3D" id="3.40.50.1460">
    <property type="match status" value="1"/>
</dbReference>
<feature type="transmembrane region" description="Helical" evidence="1">
    <location>
        <begin position="477"/>
        <end position="501"/>
    </location>
</feature>
<evidence type="ECO:0000259" key="2">
    <source>
        <dbReference type="PROSITE" id="PS50208"/>
    </source>
</evidence>
<gene>
    <name evidence="3" type="ordered locus">Mesop_0531</name>
</gene>
<evidence type="ECO:0000256" key="1">
    <source>
        <dbReference type="SAM" id="Phobius"/>
    </source>
</evidence>
<sequence length="557" mass="59447">MIAMSQALVIGNGAYAPNLKLACPPNDATEVGRTLGELGFQVTLGINLSFETTLAQIEKFVALVNEPTTTVSLLYYSGHGLQIDDQNYMVPIDFDQFAEQKIAQLVSVQSIVEKMTSKTAVRIVLLDACRNNTDARVFVGGKGIKVGKEILIDNQPIPATGLASMQAATNTFIAFAAAPGQVAYDGSPGDLLSPFSASFVRYLDAVDLPISNLTSRIRQDVLNHTDGNQRTWDQSSLMAPFYFNPGSLLLFTGNLMALVGLFLSLIPYSLILAWPNRTWPWLMIASALPMISLGILLFGAQTVYSRLRGRFEGDSNAPHTIVEHLRTAAQKGLLGGYLGSSAASLLLSLLYYRGWDWPTEPFGALLLEITIATALTACLLGALGLFFARASIGWSGFYVTDDRSPRRMVIGATCGGALAGVIAAPLITMYFGKIHDRPEMTPGLLLPGSILGASIIIFSIVNFDFERLSARRVRTSAGAAVAALALGGVAACIVFGPLYMFGVVDAVKLYLEINANNLLGLASGGAVYGLPVGVVLGVVIGSAIVLTEKWSRKPVLE</sequence>
<dbReference type="PANTHER" id="PTHR22576:SF37">
    <property type="entry name" value="MUCOSA-ASSOCIATED LYMPHOID TISSUE LYMPHOMA TRANSLOCATION PROTEIN 1"/>
    <property type="match status" value="1"/>
</dbReference>
<dbReference type="InterPro" id="IPR001309">
    <property type="entry name" value="Pept_C14_p20"/>
</dbReference>
<feature type="domain" description="Caspase family p20" evidence="2">
    <location>
        <begin position="3"/>
        <end position="133"/>
    </location>
</feature>
<feature type="transmembrane region" description="Helical" evidence="1">
    <location>
        <begin position="279"/>
        <end position="300"/>
    </location>
</feature>
<accession>F7Y449</accession>
<organism evidence="3 4">
    <name type="scientific">Mesorhizobium opportunistum (strain LMG 24607 / HAMBI 3007 / WSM2075)</name>
    <dbReference type="NCBI Taxonomy" id="536019"/>
    <lineage>
        <taxon>Bacteria</taxon>
        <taxon>Pseudomonadati</taxon>
        <taxon>Pseudomonadota</taxon>
        <taxon>Alphaproteobacteria</taxon>
        <taxon>Hyphomicrobiales</taxon>
        <taxon>Phyllobacteriaceae</taxon>
        <taxon>Mesorhizobium</taxon>
    </lineage>
</organism>
<dbReference type="GO" id="GO:0004197">
    <property type="term" value="F:cysteine-type endopeptidase activity"/>
    <property type="evidence" value="ECO:0007669"/>
    <property type="project" value="InterPro"/>
</dbReference>
<dbReference type="SUPFAM" id="SSF52129">
    <property type="entry name" value="Caspase-like"/>
    <property type="match status" value="1"/>
</dbReference>
<feature type="transmembrane region" description="Helical" evidence="1">
    <location>
        <begin position="364"/>
        <end position="388"/>
    </location>
</feature>
<protein>
    <submittedName>
        <fullName evidence="3">Peptidase C14 caspase catalytic subunit p20</fullName>
    </submittedName>
</protein>
<dbReference type="EMBL" id="CP002279">
    <property type="protein sequence ID" value="AEH85026.1"/>
    <property type="molecule type" value="Genomic_DNA"/>
</dbReference>
<reference evidence="3 4" key="1">
    <citation type="submission" date="2010-10" db="EMBL/GenBank/DDBJ databases">
        <title>Complete sequence of Mesorhizobium opportunistum WSM2075.</title>
        <authorList>
            <consortium name="US DOE Joint Genome Institute"/>
            <person name="Lucas S."/>
            <person name="Copeland A."/>
            <person name="Lapidus A."/>
            <person name="Cheng J.-F."/>
            <person name="Bruce D."/>
            <person name="Goodwin L."/>
            <person name="Pitluck S."/>
            <person name="Chertkov O."/>
            <person name="Misra M."/>
            <person name="Detter J.C."/>
            <person name="Han C."/>
            <person name="Tapia R."/>
            <person name="Land M."/>
            <person name="Hauser L."/>
            <person name="Kyrpides N."/>
            <person name="Ovchinnikova G."/>
            <person name="Mavrommatis K.M."/>
            <person name="Tiwari R.P."/>
            <person name="Howieson J.G."/>
            <person name="O'Hara G.W."/>
            <person name="Nandasena K.G."/>
            <person name="Woyke T."/>
        </authorList>
    </citation>
    <scope>NUCLEOTIDE SEQUENCE [LARGE SCALE GENOMIC DNA]</scope>
    <source>
        <strain evidence="4">LMG 24607 / HAMBI 3007 / WSM2075</strain>
    </source>
</reference>
<feature type="transmembrane region" description="Helical" evidence="1">
    <location>
        <begin position="333"/>
        <end position="352"/>
    </location>
</feature>
<name>F7Y449_MESOW</name>
<feature type="transmembrane region" description="Helical" evidence="1">
    <location>
        <begin position="409"/>
        <end position="432"/>
    </location>
</feature>
<keyword evidence="1" id="KW-0472">Membrane</keyword>
<feature type="transmembrane region" description="Helical" evidence="1">
    <location>
        <begin position="444"/>
        <end position="465"/>
    </location>
</feature>
<dbReference type="PANTHER" id="PTHR22576">
    <property type="entry name" value="MUCOSA ASSOCIATED LYMPHOID TISSUE LYMPHOMA TRANSLOCATION PROTEIN 1/PARACASPASE"/>
    <property type="match status" value="1"/>
</dbReference>
<dbReference type="PROSITE" id="PS50208">
    <property type="entry name" value="CASPASE_P20"/>
    <property type="match status" value="1"/>
</dbReference>
<feature type="transmembrane region" description="Helical" evidence="1">
    <location>
        <begin position="248"/>
        <end position="273"/>
    </location>
</feature>